<gene>
    <name evidence="1" type="ORF">LSCM1_01599</name>
</gene>
<reference evidence="2" key="2">
    <citation type="journal article" date="2021" name="Sci. Data">
        <title>Chromosome-scale genome sequencing, assembly and annotation of six genomes from subfamily Leishmaniinae.</title>
        <authorList>
            <person name="Almutairi H."/>
            <person name="Urbaniak M.D."/>
            <person name="Bates M.D."/>
            <person name="Jariyapan N."/>
            <person name="Kwakye-Nuako G."/>
            <person name="Thomaz Soccol V."/>
            <person name="Al-Salem W.S."/>
            <person name="Dillon R.J."/>
            <person name="Bates P.A."/>
            <person name="Gatherer D."/>
        </authorList>
    </citation>
    <scope>NUCLEOTIDE SEQUENCE [LARGE SCALE GENOMIC DNA]</scope>
</reference>
<dbReference type="AlphaFoldDB" id="A0A836H5U3"/>
<proteinExistence type="predicted"/>
<dbReference type="Proteomes" id="UP000673552">
    <property type="component" value="Unassembled WGS sequence"/>
</dbReference>
<dbReference type="RefSeq" id="XP_067176480.1">
    <property type="nucleotide sequence ID" value="XM_067319201.1"/>
</dbReference>
<accession>A0A836H5U3</accession>
<protein>
    <submittedName>
        <fullName evidence="1">Uncharacterized protein</fullName>
    </submittedName>
</protein>
<evidence type="ECO:0000313" key="2">
    <source>
        <dbReference type="Proteomes" id="UP000673552"/>
    </source>
</evidence>
<dbReference type="GeneID" id="92511713"/>
<dbReference type="KEGG" id="lmat:92511713"/>
<dbReference type="OrthoDB" id="250175at2759"/>
<evidence type="ECO:0000313" key="1">
    <source>
        <dbReference type="EMBL" id="KAG5471506.1"/>
    </source>
</evidence>
<organism evidence="1 2">
    <name type="scientific">Leishmania martiniquensis</name>
    <dbReference type="NCBI Taxonomy" id="1580590"/>
    <lineage>
        <taxon>Eukaryota</taxon>
        <taxon>Discoba</taxon>
        <taxon>Euglenozoa</taxon>
        <taxon>Kinetoplastea</taxon>
        <taxon>Metakinetoplastina</taxon>
        <taxon>Trypanosomatida</taxon>
        <taxon>Trypanosomatidae</taxon>
        <taxon>Leishmaniinae</taxon>
        <taxon>Leishmania</taxon>
    </lineage>
</organism>
<dbReference type="EMBL" id="JAFEUZ010000031">
    <property type="protein sequence ID" value="KAG5471506.1"/>
    <property type="molecule type" value="Genomic_DNA"/>
</dbReference>
<reference evidence="2" key="1">
    <citation type="journal article" date="2021" name="Microbiol. Resour. Announc.">
        <title>LGAAP: Leishmaniinae Genome Assembly and Annotation Pipeline.</title>
        <authorList>
            <person name="Almutairi H."/>
            <person name="Urbaniak M.D."/>
            <person name="Bates M.D."/>
            <person name="Jariyapan N."/>
            <person name="Kwakye-Nuako G."/>
            <person name="Thomaz-Soccol V."/>
            <person name="Al-Salem W.S."/>
            <person name="Dillon R.J."/>
            <person name="Bates P.A."/>
            <person name="Gatherer D."/>
        </authorList>
    </citation>
    <scope>NUCLEOTIDE SEQUENCE [LARGE SCALE GENOMIC DNA]</scope>
</reference>
<name>A0A836H5U3_9TRYP</name>
<keyword evidence="2" id="KW-1185">Reference proteome</keyword>
<comment type="caution">
    <text evidence="1">The sequence shown here is derived from an EMBL/GenBank/DDBJ whole genome shotgun (WGS) entry which is preliminary data.</text>
</comment>
<sequence length="130" mass="13515">MRPNAFAREAARLSVASAALLTSYRSIVNGVASGRIPRGMRPLGVQSSEDVLEELAEAYVNMDMATMTAFHKHAMSTMLRSSHGGANTAAMPYEEHLLQAMGGGGEDSVATPVPVAAAAEGSAPLREEGA</sequence>